<dbReference type="EMBL" id="JYDQ01000305">
    <property type="protein sequence ID" value="KRY08881.1"/>
    <property type="molecule type" value="Genomic_DNA"/>
</dbReference>
<evidence type="ECO:0000313" key="2">
    <source>
        <dbReference type="Proteomes" id="UP000054783"/>
    </source>
</evidence>
<comment type="caution">
    <text evidence="1">The sequence shown here is derived from an EMBL/GenBank/DDBJ whole genome shotgun (WGS) entry which is preliminary data.</text>
</comment>
<accession>A0A0V0Z8T0</accession>
<dbReference type="AlphaFoldDB" id="A0A0V0Z8T0"/>
<sequence>MYIFTINANPLNESYSQISQRSHDCVLLKINLYKFVCNYDDILKEFLAIFLNTSRLFNLTSKWISPNIHKNTSLGRISLHLEFTSTAKC</sequence>
<evidence type="ECO:0000313" key="1">
    <source>
        <dbReference type="EMBL" id="KRY08881.1"/>
    </source>
</evidence>
<dbReference type="Proteomes" id="UP000054783">
    <property type="component" value="Unassembled WGS sequence"/>
</dbReference>
<proteinExistence type="predicted"/>
<keyword evidence="2" id="KW-1185">Reference proteome</keyword>
<name>A0A0V0Z8T0_9BILA</name>
<gene>
    <name evidence="1" type="ORF">T12_3578</name>
</gene>
<organism evidence="1 2">
    <name type="scientific">Trichinella patagoniensis</name>
    <dbReference type="NCBI Taxonomy" id="990121"/>
    <lineage>
        <taxon>Eukaryota</taxon>
        <taxon>Metazoa</taxon>
        <taxon>Ecdysozoa</taxon>
        <taxon>Nematoda</taxon>
        <taxon>Enoplea</taxon>
        <taxon>Dorylaimia</taxon>
        <taxon>Trichinellida</taxon>
        <taxon>Trichinellidae</taxon>
        <taxon>Trichinella</taxon>
    </lineage>
</organism>
<protein>
    <submittedName>
        <fullName evidence="1">Uncharacterized protein</fullName>
    </submittedName>
</protein>
<reference evidence="1 2" key="1">
    <citation type="submission" date="2015-01" db="EMBL/GenBank/DDBJ databases">
        <title>Evolution of Trichinella species and genotypes.</title>
        <authorList>
            <person name="Korhonen P.K."/>
            <person name="Edoardo P."/>
            <person name="Giuseppe L.R."/>
            <person name="Gasser R.B."/>
        </authorList>
    </citation>
    <scope>NUCLEOTIDE SEQUENCE [LARGE SCALE GENOMIC DNA]</scope>
    <source>
        <strain evidence="1">ISS2496</strain>
    </source>
</reference>